<organism evidence="2 3">
    <name type="scientific">Sparassis crispa</name>
    <dbReference type="NCBI Taxonomy" id="139825"/>
    <lineage>
        <taxon>Eukaryota</taxon>
        <taxon>Fungi</taxon>
        <taxon>Dikarya</taxon>
        <taxon>Basidiomycota</taxon>
        <taxon>Agaricomycotina</taxon>
        <taxon>Agaricomycetes</taxon>
        <taxon>Polyporales</taxon>
        <taxon>Sparassidaceae</taxon>
        <taxon>Sparassis</taxon>
    </lineage>
</organism>
<evidence type="ECO:0000313" key="3">
    <source>
        <dbReference type="Proteomes" id="UP000287166"/>
    </source>
</evidence>
<accession>A0A401H2P6</accession>
<dbReference type="Proteomes" id="UP000287166">
    <property type="component" value="Unassembled WGS sequence"/>
</dbReference>
<sequence length="311" mass="34795">MHFTNNSLIYNKRLRDYEDRASVAISKLFEAQRAVADEDYPSALEAMEQVAKEWQGVQTANSKRDADTLRPLYITLAGAWAKLQAAEMAKGDRMVAVQETLVARQTGASVMLEFHETFETILAHYLFHDERALRDYCTKNGRAELIGRWKEYDQAGLQHSTAMEAAPATPERIPSTQETIPATPEMIPATQETIPAMQNGSADEVPVTPAWQDSASPQPPAAPERRVTSRPKKRGLPISFLLQKSDPEHARESDDIDENITPLSSGRYAAEYEDLISSKRAKLGQSTGADRWDFSHGIPVNYPGNAYWMRN</sequence>
<keyword evidence="3" id="KW-1185">Reference proteome</keyword>
<feature type="region of interest" description="Disordered" evidence="1">
    <location>
        <begin position="199"/>
        <end position="238"/>
    </location>
</feature>
<dbReference type="EMBL" id="BFAD01000014">
    <property type="protein sequence ID" value="GBE88663.1"/>
    <property type="molecule type" value="Genomic_DNA"/>
</dbReference>
<dbReference type="InParanoid" id="A0A401H2P6"/>
<evidence type="ECO:0000313" key="2">
    <source>
        <dbReference type="EMBL" id="GBE88663.1"/>
    </source>
</evidence>
<dbReference type="RefSeq" id="XP_027619576.1">
    <property type="nucleotide sequence ID" value="XM_027763775.1"/>
</dbReference>
<comment type="caution">
    <text evidence="2">The sequence shown here is derived from an EMBL/GenBank/DDBJ whole genome shotgun (WGS) entry which is preliminary data.</text>
</comment>
<evidence type="ECO:0000256" key="1">
    <source>
        <dbReference type="SAM" id="MobiDB-lite"/>
    </source>
</evidence>
<reference evidence="2 3" key="1">
    <citation type="journal article" date="2018" name="Sci. Rep.">
        <title>Genome sequence of the cauliflower mushroom Sparassis crispa (Hanabiratake) and its association with beneficial usage.</title>
        <authorList>
            <person name="Kiyama R."/>
            <person name="Furutani Y."/>
            <person name="Kawaguchi K."/>
            <person name="Nakanishi T."/>
        </authorList>
    </citation>
    <scope>NUCLEOTIDE SEQUENCE [LARGE SCALE GENOMIC DNA]</scope>
</reference>
<gene>
    <name evidence="2" type="ORF">SCP_1400680</name>
</gene>
<dbReference type="AlphaFoldDB" id="A0A401H2P6"/>
<dbReference type="GeneID" id="38785580"/>
<protein>
    <submittedName>
        <fullName evidence="2">Uncharacterized protein</fullName>
    </submittedName>
</protein>
<proteinExistence type="predicted"/>
<name>A0A401H2P6_9APHY</name>